<keyword evidence="3" id="KW-1185">Reference proteome</keyword>
<comment type="caution">
    <text evidence="2">The sequence shown here is derived from an EMBL/GenBank/DDBJ whole genome shotgun (WGS) entry which is preliminary data.</text>
</comment>
<gene>
    <name evidence="2" type="ORF">MUN53_11490</name>
</gene>
<dbReference type="InterPro" id="IPR043130">
    <property type="entry name" value="CDP-OH_PTrfase_TM_dom"/>
</dbReference>
<dbReference type="Gene3D" id="1.20.120.1760">
    <property type="match status" value="1"/>
</dbReference>
<evidence type="ECO:0000313" key="3">
    <source>
        <dbReference type="Proteomes" id="UP001165444"/>
    </source>
</evidence>
<keyword evidence="1" id="KW-0472">Membrane</keyword>
<proteinExistence type="predicted"/>
<sequence>MGELNKEYEASLKSIETENFVDRIFYRPIGFQIARALRNTGVTPNMITVISIFVGAATGFLFYHSDLKYTVYGILCLVCANILDCVDGQLARLTGIKSKIGRILDGFAGDIWFACIYIGLALRLANETGTYAFFILAVLSGMSHLLQANITDYYKTLHLYFISKDKGAEFQSLEQVVAQHKEMKYGITKFFYFLYRWYTLIQVKATPTLQLMLKNLHAKYGDDFPQDVRLDFRRQSKQLMKMIDLMTFNGRTLIMFIIVLSGHVWAYYLYEIIVLNIVLMISMRRHEKMCQSFLNR</sequence>
<dbReference type="Proteomes" id="UP001165444">
    <property type="component" value="Unassembled WGS sequence"/>
</dbReference>
<reference evidence="2 3" key="1">
    <citation type="submission" date="2022-03" db="EMBL/GenBank/DDBJ databases">
        <title>Parabacteroides sp. nov. isolated from swine feces.</title>
        <authorList>
            <person name="Bak J.E."/>
        </authorList>
    </citation>
    <scope>NUCLEOTIDE SEQUENCE [LARGE SCALE GENOMIC DNA]</scope>
    <source>
        <strain evidence="2 3">AGMB00274</strain>
    </source>
</reference>
<dbReference type="RefSeq" id="WP_022455593.1">
    <property type="nucleotide sequence ID" value="NZ_JAKZMM010000029.1"/>
</dbReference>
<protein>
    <submittedName>
        <fullName evidence="2">CDP-alcohol phosphatidyltransferase family protein</fullName>
    </submittedName>
</protein>
<organism evidence="2 3">
    <name type="scientific">Parabacteroides faecalis</name>
    <dbReference type="NCBI Taxonomy" id="2924040"/>
    <lineage>
        <taxon>Bacteria</taxon>
        <taxon>Pseudomonadati</taxon>
        <taxon>Bacteroidota</taxon>
        <taxon>Bacteroidia</taxon>
        <taxon>Bacteroidales</taxon>
        <taxon>Tannerellaceae</taxon>
        <taxon>Parabacteroides</taxon>
    </lineage>
</organism>
<feature type="transmembrane region" description="Helical" evidence="1">
    <location>
        <begin position="107"/>
        <end position="125"/>
    </location>
</feature>
<dbReference type="Pfam" id="PF01066">
    <property type="entry name" value="CDP-OH_P_transf"/>
    <property type="match status" value="1"/>
</dbReference>
<keyword evidence="1" id="KW-1133">Transmembrane helix</keyword>
<dbReference type="EMBL" id="JAKZMM010000029">
    <property type="protein sequence ID" value="MCJ2381225.1"/>
    <property type="molecule type" value="Genomic_DNA"/>
</dbReference>
<evidence type="ECO:0000256" key="1">
    <source>
        <dbReference type="SAM" id="Phobius"/>
    </source>
</evidence>
<feature type="transmembrane region" description="Helical" evidence="1">
    <location>
        <begin position="131"/>
        <end position="150"/>
    </location>
</feature>
<feature type="transmembrane region" description="Helical" evidence="1">
    <location>
        <begin position="42"/>
        <end position="63"/>
    </location>
</feature>
<keyword evidence="1" id="KW-0812">Transmembrane</keyword>
<dbReference type="InterPro" id="IPR000462">
    <property type="entry name" value="CDP-OH_P_trans"/>
</dbReference>
<accession>A0ABT0C2J7</accession>
<evidence type="ECO:0000313" key="2">
    <source>
        <dbReference type="EMBL" id="MCJ2381225.1"/>
    </source>
</evidence>
<name>A0ABT0C2J7_9BACT</name>